<keyword evidence="3" id="KW-1185">Reference proteome</keyword>
<dbReference type="Proteomes" id="UP001154282">
    <property type="component" value="Unassembled WGS sequence"/>
</dbReference>
<feature type="compositionally biased region" description="Basic and acidic residues" evidence="1">
    <location>
        <begin position="23"/>
        <end position="36"/>
    </location>
</feature>
<protein>
    <submittedName>
        <fullName evidence="2">Uncharacterized protein</fullName>
    </submittedName>
</protein>
<evidence type="ECO:0000313" key="3">
    <source>
        <dbReference type="Proteomes" id="UP001154282"/>
    </source>
</evidence>
<comment type="caution">
    <text evidence="2">The sequence shown here is derived from an EMBL/GenBank/DDBJ whole genome shotgun (WGS) entry which is preliminary data.</text>
</comment>
<reference evidence="2" key="1">
    <citation type="submission" date="2022-08" db="EMBL/GenBank/DDBJ databases">
        <authorList>
            <person name="Gutierrez-Valencia J."/>
        </authorList>
    </citation>
    <scope>NUCLEOTIDE SEQUENCE</scope>
</reference>
<feature type="region of interest" description="Disordered" evidence="1">
    <location>
        <begin position="104"/>
        <end position="134"/>
    </location>
</feature>
<sequence>MKLVLLSALANQGSQEIRGAKSQRNEVERAKGERPATARWRRSHVEETPSISLKKSTFLVNPLKRHREYWMAHPQAQEESVAKQLCRPNRVMWRFVLPASEVIEEKGKKAPNESPTQRSKKEPVSLMDPLIIIP</sequence>
<dbReference type="AlphaFoldDB" id="A0AAV0KHV1"/>
<name>A0AAV0KHV1_9ROSI</name>
<feature type="non-terminal residue" evidence="2">
    <location>
        <position position="134"/>
    </location>
</feature>
<dbReference type="EMBL" id="CAMGYJ010000005">
    <property type="protein sequence ID" value="CAI0421450.1"/>
    <property type="molecule type" value="Genomic_DNA"/>
</dbReference>
<feature type="region of interest" description="Disordered" evidence="1">
    <location>
        <begin position="21"/>
        <end position="45"/>
    </location>
</feature>
<organism evidence="2 3">
    <name type="scientific">Linum tenue</name>
    <dbReference type="NCBI Taxonomy" id="586396"/>
    <lineage>
        <taxon>Eukaryota</taxon>
        <taxon>Viridiplantae</taxon>
        <taxon>Streptophyta</taxon>
        <taxon>Embryophyta</taxon>
        <taxon>Tracheophyta</taxon>
        <taxon>Spermatophyta</taxon>
        <taxon>Magnoliopsida</taxon>
        <taxon>eudicotyledons</taxon>
        <taxon>Gunneridae</taxon>
        <taxon>Pentapetalae</taxon>
        <taxon>rosids</taxon>
        <taxon>fabids</taxon>
        <taxon>Malpighiales</taxon>
        <taxon>Linaceae</taxon>
        <taxon>Linum</taxon>
    </lineage>
</organism>
<gene>
    <name evidence="2" type="ORF">LITE_LOCUS18744</name>
</gene>
<proteinExistence type="predicted"/>
<evidence type="ECO:0000313" key="2">
    <source>
        <dbReference type="EMBL" id="CAI0421450.1"/>
    </source>
</evidence>
<evidence type="ECO:0000256" key="1">
    <source>
        <dbReference type="SAM" id="MobiDB-lite"/>
    </source>
</evidence>
<accession>A0AAV0KHV1</accession>